<keyword evidence="1" id="KW-0812">Transmembrane</keyword>
<dbReference type="EMBL" id="BAABBI010000005">
    <property type="protein sequence ID" value="GAA3790779.1"/>
    <property type="molecule type" value="Genomic_DNA"/>
</dbReference>
<keyword evidence="1" id="KW-1133">Transmembrane helix</keyword>
<evidence type="ECO:0000313" key="2">
    <source>
        <dbReference type="EMBL" id="GAA3790779.1"/>
    </source>
</evidence>
<reference evidence="3" key="1">
    <citation type="journal article" date="2019" name="Int. J. Syst. Evol. Microbiol.">
        <title>The Global Catalogue of Microorganisms (GCM) 10K type strain sequencing project: providing services to taxonomists for standard genome sequencing and annotation.</title>
        <authorList>
            <consortium name="The Broad Institute Genomics Platform"/>
            <consortium name="The Broad Institute Genome Sequencing Center for Infectious Disease"/>
            <person name="Wu L."/>
            <person name="Ma J."/>
        </authorList>
    </citation>
    <scope>NUCLEOTIDE SEQUENCE [LARGE SCALE GENOMIC DNA]</scope>
    <source>
        <strain evidence="3">JCM 17525</strain>
    </source>
</reference>
<dbReference type="RefSeq" id="WP_344730847.1">
    <property type="nucleotide sequence ID" value="NZ_BAABBI010000005.1"/>
</dbReference>
<keyword evidence="1" id="KW-0472">Membrane</keyword>
<accession>A0ABP7HDK6</accession>
<gene>
    <name evidence="2" type="ORF">GCM10022271_23970</name>
</gene>
<evidence type="ECO:0000313" key="3">
    <source>
        <dbReference type="Proteomes" id="UP001501456"/>
    </source>
</evidence>
<sequence length="161" mass="18467">MNTGSATIGAIITIICVLPFLFMYMSKTKKKKTALQTLQQLASKHDCKISQYDFLDHMVIGIDTDKKCLFFTKKENDENTNQFIDLQTVSMCYPNKALRTIIVSDKKKNSVIERVELCFESKTNNVLPTTFELYNEKDNVQLRTEILLSDKWANLINAQLA</sequence>
<keyword evidence="3" id="KW-1185">Reference proteome</keyword>
<protein>
    <submittedName>
        <fullName evidence="2">Uncharacterized protein</fullName>
    </submittedName>
</protein>
<organism evidence="2 3">
    <name type="scientific">Corallibacter vietnamensis</name>
    <dbReference type="NCBI Taxonomy" id="904130"/>
    <lineage>
        <taxon>Bacteria</taxon>
        <taxon>Pseudomonadati</taxon>
        <taxon>Bacteroidota</taxon>
        <taxon>Flavobacteriia</taxon>
        <taxon>Flavobacteriales</taxon>
        <taxon>Flavobacteriaceae</taxon>
        <taxon>Corallibacter</taxon>
    </lineage>
</organism>
<proteinExistence type="predicted"/>
<feature type="transmembrane region" description="Helical" evidence="1">
    <location>
        <begin position="6"/>
        <end position="25"/>
    </location>
</feature>
<evidence type="ECO:0000256" key="1">
    <source>
        <dbReference type="SAM" id="Phobius"/>
    </source>
</evidence>
<dbReference type="Proteomes" id="UP001501456">
    <property type="component" value="Unassembled WGS sequence"/>
</dbReference>
<name>A0ABP7HDK6_9FLAO</name>
<comment type="caution">
    <text evidence="2">The sequence shown here is derived from an EMBL/GenBank/DDBJ whole genome shotgun (WGS) entry which is preliminary data.</text>
</comment>